<dbReference type="Proteomes" id="UP000095468">
    <property type="component" value="Unassembled WGS sequence"/>
</dbReference>
<evidence type="ECO:0008006" key="6">
    <source>
        <dbReference type="Google" id="ProtNLM"/>
    </source>
</evidence>
<feature type="chain" id="PRO_5008020470" description="Gram-positive cocci surface proteins LPxTG domain-containing protein" evidence="3">
    <location>
        <begin position="26"/>
        <end position="850"/>
    </location>
</feature>
<feature type="signal peptide" evidence="3">
    <location>
        <begin position="1"/>
        <end position="25"/>
    </location>
</feature>
<evidence type="ECO:0000256" key="1">
    <source>
        <dbReference type="SAM" id="MobiDB-lite"/>
    </source>
</evidence>
<dbReference type="RefSeq" id="WP_216595126.1">
    <property type="nucleotide sequence ID" value="NZ_CYYP01000012.1"/>
</dbReference>
<feature type="compositionally biased region" description="Low complexity" evidence="1">
    <location>
        <begin position="796"/>
        <end position="808"/>
    </location>
</feature>
<feature type="region of interest" description="Disordered" evidence="1">
    <location>
        <begin position="758"/>
        <end position="819"/>
    </location>
</feature>
<sequence>MRRVGTLGLVAALAAILVSPLPAHAEDASGAVTYNAGNGYSFEKLSHPTVGTSQPDGIVDYQGNGAVAVPGADGNTANNEGDRGQSYTWAAASYGDWLYVGTCYAAMGNTLTLMNSTLGDSFDVETMRLTLEAMFNGTFFYGQQKEDGTADKDSGGILVKINTKTGETKLLLSESLNGVAPLFRNAVSYKGKLYFCGSVRTNDGKGGLPAVCEIDPKTDEYKVVYQGLSSMQDYGAAYKQGISTGIRGMCVHDGQLVISNVGKDANGNFVSTILTSSDPSKGQDSFTEIANSETLFGYPAIRYQDSIYGGAIWDMVSYNGHLYATICTGTPENAPDDNSMQSFAMVRGDKNADGRYSWTPIVGDQKTDGAKYCFGIDPARTRSGAANLIVYNDYLYIGEYNDEEIALERILFNKSNTEEGGKSSMGGVDCSFVNANLEQSVNIYRMDKDENMELVVGDRTDMFPEGGISGLTSGFGRNENQYIWRMQKFDGKLYIGTFDTASLLEPIGQFSNGDIIDMTPEEWDSQVQRLRDLLDHLLDKKSPDDPIVPVNTLADDDSNEAVEVDDSNEAAEVDDSNKAVDVDDEKTEVAKGFGDLSDALEDAAGGLCDQAATMSQDFEDDAAYVQKIDGEIAYFKSFADQYQDMLDSYESLKQQYEDAYGTELPSDIQDALDKLLSEENLKKLQSVLTCMCYLRDAERGFDMYVTEDGVNFTTLTTNGFNDPYNHGLRTFAVTNQGLCLGTANPFYGCQVWIQRKENSENPVDPGTPDPTEPTDPSQPGGGDQPGGSQTGGNDQSSSTTTTVTTTAKKTPKDGSLPRAGDSTLTLVLGLLVAAAAVLGIALVLRKRSRR</sequence>
<keyword evidence="2" id="KW-1133">Transmembrane helix</keyword>
<organism evidence="4 5">
    <name type="scientific">Collinsella aerofaciens</name>
    <dbReference type="NCBI Taxonomy" id="74426"/>
    <lineage>
        <taxon>Bacteria</taxon>
        <taxon>Bacillati</taxon>
        <taxon>Actinomycetota</taxon>
        <taxon>Coriobacteriia</taxon>
        <taxon>Coriobacteriales</taxon>
        <taxon>Coriobacteriaceae</taxon>
        <taxon>Collinsella</taxon>
    </lineage>
</organism>
<evidence type="ECO:0000313" key="5">
    <source>
        <dbReference type="Proteomes" id="UP000095468"/>
    </source>
</evidence>
<dbReference type="EMBL" id="CYYP01000012">
    <property type="protein sequence ID" value="CUO33291.1"/>
    <property type="molecule type" value="Genomic_DNA"/>
</dbReference>
<feature type="compositionally biased region" description="Gly residues" evidence="1">
    <location>
        <begin position="779"/>
        <end position="790"/>
    </location>
</feature>
<evidence type="ECO:0000313" key="4">
    <source>
        <dbReference type="EMBL" id="CUO33291.1"/>
    </source>
</evidence>
<evidence type="ECO:0000256" key="3">
    <source>
        <dbReference type="SAM" id="SignalP"/>
    </source>
</evidence>
<keyword evidence="2" id="KW-0812">Transmembrane</keyword>
<proteinExistence type="predicted"/>
<reference evidence="4 5" key="1">
    <citation type="submission" date="2015-09" db="EMBL/GenBank/DDBJ databases">
        <authorList>
            <consortium name="Pathogen Informatics"/>
        </authorList>
    </citation>
    <scope>NUCLEOTIDE SEQUENCE [LARGE SCALE GENOMIC DNA]</scope>
    <source>
        <strain evidence="4 5">2789STDY5608823</strain>
    </source>
</reference>
<accession>A0A174E693</accession>
<feature type="transmembrane region" description="Helical" evidence="2">
    <location>
        <begin position="824"/>
        <end position="844"/>
    </location>
</feature>
<dbReference type="AlphaFoldDB" id="A0A174E693"/>
<keyword evidence="2" id="KW-0472">Membrane</keyword>
<name>A0A174E693_9ACTN</name>
<gene>
    <name evidence="4" type="ORF">ERS852381_01392</name>
</gene>
<evidence type="ECO:0000256" key="2">
    <source>
        <dbReference type="SAM" id="Phobius"/>
    </source>
</evidence>
<keyword evidence="3" id="KW-0732">Signal</keyword>
<protein>
    <recommendedName>
        <fullName evidence="6">Gram-positive cocci surface proteins LPxTG domain-containing protein</fullName>
    </recommendedName>
</protein>